<dbReference type="EMBL" id="VSRR010027369">
    <property type="protein sequence ID" value="MPC68145.1"/>
    <property type="molecule type" value="Genomic_DNA"/>
</dbReference>
<name>A0A5B7HEV3_PORTR</name>
<organism evidence="1 2">
    <name type="scientific">Portunus trituberculatus</name>
    <name type="common">Swimming crab</name>
    <name type="synonym">Neptunus trituberculatus</name>
    <dbReference type="NCBI Taxonomy" id="210409"/>
    <lineage>
        <taxon>Eukaryota</taxon>
        <taxon>Metazoa</taxon>
        <taxon>Ecdysozoa</taxon>
        <taxon>Arthropoda</taxon>
        <taxon>Crustacea</taxon>
        <taxon>Multicrustacea</taxon>
        <taxon>Malacostraca</taxon>
        <taxon>Eumalacostraca</taxon>
        <taxon>Eucarida</taxon>
        <taxon>Decapoda</taxon>
        <taxon>Pleocyemata</taxon>
        <taxon>Brachyura</taxon>
        <taxon>Eubrachyura</taxon>
        <taxon>Portunoidea</taxon>
        <taxon>Portunidae</taxon>
        <taxon>Portuninae</taxon>
        <taxon>Portunus</taxon>
    </lineage>
</organism>
<evidence type="ECO:0000313" key="1">
    <source>
        <dbReference type="EMBL" id="MPC68145.1"/>
    </source>
</evidence>
<accession>A0A5B7HEV3</accession>
<sequence length="106" mass="11777">MFKDAEVRRFNISGHDARVYRAKCVVVGKEWPAAIRRQQDPDVTATTTAAPGDNYSCQGCARTSQIMLAHFTQTPFPACTITTSRLSTHLHSLQPHDTLHIRGNVV</sequence>
<proteinExistence type="predicted"/>
<evidence type="ECO:0000313" key="2">
    <source>
        <dbReference type="Proteomes" id="UP000324222"/>
    </source>
</evidence>
<dbReference type="Proteomes" id="UP000324222">
    <property type="component" value="Unassembled WGS sequence"/>
</dbReference>
<reference evidence="1 2" key="1">
    <citation type="submission" date="2019-05" db="EMBL/GenBank/DDBJ databases">
        <title>Another draft genome of Portunus trituberculatus and its Hox gene families provides insights of decapod evolution.</title>
        <authorList>
            <person name="Jeong J.-H."/>
            <person name="Song I."/>
            <person name="Kim S."/>
            <person name="Choi T."/>
            <person name="Kim D."/>
            <person name="Ryu S."/>
            <person name="Kim W."/>
        </authorList>
    </citation>
    <scope>NUCLEOTIDE SEQUENCE [LARGE SCALE GENOMIC DNA]</scope>
    <source>
        <tissue evidence="1">Muscle</tissue>
    </source>
</reference>
<gene>
    <name evidence="1" type="ORF">E2C01_062342</name>
</gene>
<keyword evidence="2" id="KW-1185">Reference proteome</keyword>
<protein>
    <submittedName>
        <fullName evidence="1">Uncharacterized protein</fullName>
    </submittedName>
</protein>
<dbReference type="AlphaFoldDB" id="A0A5B7HEV3"/>
<comment type="caution">
    <text evidence="1">The sequence shown here is derived from an EMBL/GenBank/DDBJ whole genome shotgun (WGS) entry which is preliminary data.</text>
</comment>